<proteinExistence type="predicted"/>
<reference evidence="1" key="1">
    <citation type="journal article" date="2014" name="Front. Microbiol.">
        <title>High frequency of phylogenetically diverse reductive dehalogenase-homologous genes in deep subseafloor sedimentary metagenomes.</title>
        <authorList>
            <person name="Kawai M."/>
            <person name="Futagami T."/>
            <person name="Toyoda A."/>
            <person name="Takaki Y."/>
            <person name="Nishi S."/>
            <person name="Hori S."/>
            <person name="Arai W."/>
            <person name="Tsubouchi T."/>
            <person name="Morono Y."/>
            <person name="Uchiyama I."/>
            <person name="Ito T."/>
            <person name="Fujiyama A."/>
            <person name="Inagaki F."/>
            <person name="Takami H."/>
        </authorList>
    </citation>
    <scope>NUCLEOTIDE SEQUENCE</scope>
    <source>
        <strain evidence="1">Expedition CK06-06</strain>
    </source>
</reference>
<gene>
    <name evidence="1" type="ORF">S01H4_28636</name>
</gene>
<sequence>MDTSFNRVITIWCISDCECGEKPPLEIPYNIKISEPQPTDIGENDSKPIIFETVPTNIREYIFKYL</sequence>
<name>X1AVT3_9ZZZZ</name>
<protein>
    <submittedName>
        <fullName evidence="1">Uncharacterized protein</fullName>
    </submittedName>
</protein>
<dbReference type="EMBL" id="BART01014299">
    <property type="protein sequence ID" value="GAG87159.1"/>
    <property type="molecule type" value="Genomic_DNA"/>
</dbReference>
<comment type="caution">
    <text evidence="1">The sequence shown here is derived from an EMBL/GenBank/DDBJ whole genome shotgun (WGS) entry which is preliminary data.</text>
</comment>
<dbReference type="AlphaFoldDB" id="X1AVT3"/>
<accession>X1AVT3</accession>
<feature type="non-terminal residue" evidence="1">
    <location>
        <position position="66"/>
    </location>
</feature>
<organism evidence="1">
    <name type="scientific">marine sediment metagenome</name>
    <dbReference type="NCBI Taxonomy" id="412755"/>
    <lineage>
        <taxon>unclassified sequences</taxon>
        <taxon>metagenomes</taxon>
        <taxon>ecological metagenomes</taxon>
    </lineage>
</organism>
<evidence type="ECO:0000313" key="1">
    <source>
        <dbReference type="EMBL" id="GAG87159.1"/>
    </source>
</evidence>